<comment type="caution">
    <text evidence="2">The sequence shown here is derived from an EMBL/GenBank/DDBJ whole genome shotgun (WGS) entry which is preliminary data.</text>
</comment>
<protein>
    <submittedName>
        <fullName evidence="2">Uncharacterized protein</fullName>
    </submittedName>
</protein>
<accession>A0ABR2FKF6</accession>
<feature type="region of interest" description="Disordered" evidence="1">
    <location>
        <begin position="91"/>
        <end position="110"/>
    </location>
</feature>
<proteinExistence type="predicted"/>
<keyword evidence="3" id="KW-1185">Reference proteome</keyword>
<evidence type="ECO:0000256" key="1">
    <source>
        <dbReference type="SAM" id="MobiDB-lite"/>
    </source>
</evidence>
<dbReference type="EMBL" id="JBBPBM010000006">
    <property type="protein sequence ID" value="KAK8581317.1"/>
    <property type="molecule type" value="Genomic_DNA"/>
</dbReference>
<sequence>MSFNDELMVLNIGGGRISNLPPPSLTTSSSTFEIMSDIIRWIMSGSAWPAPKATSPTEVVDQINCETTNPCNKLIQQSVYSPSLQASPYIPPPIHEIAHPSPTIPSSPSLQASPYIPSPIHEIAHPSPIIPSPIHQS</sequence>
<evidence type="ECO:0000313" key="2">
    <source>
        <dbReference type="EMBL" id="KAK8581317.1"/>
    </source>
</evidence>
<gene>
    <name evidence="2" type="ORF">V6N12_071546</name>
</gene>
<reference evidence="2 3" key="1">
    <citation type="journal article" date="2024" name="G3 (Bethesda)">
        <title>Genome assembly of Hibiscus sabdariffa L. provides insights into metabolisms of medicinal natural products.</title>
        <authorList>
            <person name="Kim T."/>
        </authorList>
    </citation>
    <scope>NUCLEOTIDE SEQUENCE [LARGE SCALE GENOMIC DNA]</scope>
    <source>
        <strain evidence="2">TK-2024</strain>
        <tissue evidence="2">Old leaves</tissue>
    </source>
</reference>
<organism evidence="2 3">
    <name type="scientific">Hibiscus sabdariffa</name>
    <name type="common">roselle</name>
    <dbReference type="NCBI Taxonomy" id="183260"/>
    <lineage>
        <taxon>Eukaryota</taxon>
        <taxon>Viridiplantae</taxon>
        <taxon>Streptophyta</taxon>
        <taxon>Embryophyta</taxon>
        <taxon>Tracheophyta</taxon>
        <taxon>Spermatophyta</taxon>
        <taxon>Magnoliopsida</taxon>
        <taxon>eudicotyledons</taxon>
        <taxon>Gunneridae</taxon>
        <taxon>Pentapetalae</taxon>
        <taxon>rosids</taxon>
        <taxon>malvids</taxon>
        <taxon>Malvales</taxon>
        <taxon>Malvaceae</taxon>
        <taxon>Malvoideae</taxon>
        <taxon>Hibiscus</taxon>
    </lineage>
</organism>
<dbReference type="Proteomes" id="UP001472677">
    <property type="component" value="Unassembled WGS sequence"/>
</dbReference>
<evidence type="ECO:0000313" key="3">
    <source>
        <dbReference type="Proteomes" id="UP001472677"/>
    </source>
</evidence>
<name>A0ABR2FKF6_9ROSI</name>